<dbReference type="Pfam" id="PF01297">
    <property type="entry name" value="ZnuA"/>
    <property type="match status" value="1"/>
</dbReference>
<dbReference type="GO" id="GO:0007155">
    <property type="term" value="P:cell adhesion"/>
    <property type="evidence" value="ECO:0007669"/>
    <property type="project" value="InterPro"/>
</dbReference>
<evidence type="ECO:0000256" key="1">
    <source>
        <dbReference type="ARBA" id="ARBA00011028"/>
    </source>
</evidence>
<protein>
    <submittedName>
        <fullName evidence="7">Zinc ABC transporter substrate-binding protein</fullName>
    </submittedName>
</protein>
<sequence>MPRALLAAVLVLAVAAGCGARASAGGFTAGRLNVVTAFYPLQFLSERIGGGTVRVLNLTKPGAEPHDVELNPRQVADVADAGLAVYLSGFQPAVDTAVEQEAKGHSFDVASAVDLLPYTQDSEEDGDKDPHVWLDPVRFATIAGQLGDRLAAADPANAASYRSRARQLQDQLRDLDRTYARSLATCRRHELVTSHSAFNYLATRYGLTQVGITGISPEAEPAPRRLAEVARTARATGTTTIFFETLVSPKVAETIAREVGARTAVLDPLEGLTDPAADYFSVMRANLAALTTALGCTA</sequence>
<dbReference type="PANTHER" id="PTHR42953:SF3">
    <property type="entry name" value="HIGH-AFFINITY ZINC UPTAKE SYSTEM PROTEIN ZNUA"/>
    <property type="match status" value="1"/>
</dbReference>
<dbReference type="Proteomes" id="UP000598174">
    <property type="component" value="Unassembled WGS sequence"/>
</dbReference>
<evidence type="ECO:0000256" key="5">
    <source>
        <dbReference type="SAM" id="Coils"/>
    </source>
</evidence>
<dbReference type="EMBL" id="BOMM01000057">
    <property type="protein sequence ID" value="GIE14697.1"/>
    <property type="molecule type" value="Genomic_DNA"/>
</dbReference>
<organism evidence="7 8">
    <name type="scientific">Paractinoplanes ferrugineus</name>
    <dbReference type="NCBI Taxonomy" id="113564"/>
    <lineage>
        <taxon>Bacteria</taxon>
        <taxon>Bacillati</taxon>
        <taxon>Actinomycetota</taxon>
        <taxon>Actinomycetes</taxon>
        <taxon>Micromonosporales</taxon>
        <taxon>Micromonosporaceae</taxon>
        <taxon>Paractinoplanes</taxon>
    </lineage>
</organism>
<feature type="signal peptide" evidence="6">
    <location>
        <begin position="1"/>
        <end position="24"/>
    </location>
</feature>
<name>A0A919J7G4_9ACTN</name>
<feature type="chain" id="PRO_5038625150" evidence="6">
    <location>
        <begin position="25"/>
        <end position="298"/>
    </location>
</feature>
<evidence type="ECO:0000256" key="6">
    <source>
        <dbReference type="SAM" id="SignalP"/>
    </source>
</evidence>
<keyword evidence="2 4" id="KW-0813">Transport</keyword>
<keyword evidence="3 6" id="KW-0732">Signal</keyword>
<evidence type="ECO:0000256" key="3">
    <source>
        <dbReference type="ARBA" id="ARBA00022729"/>
    </source>
</evidence>
<reference evidence="7" key="1">
    <citation type="submission" date="2021-01" db="EMBL/GenBank/DDBJ databases">
        <title>Whole genome shotgun sequence of Actinoplanes ferrugineus NBRC 15555.</title>
        <authorList>
            <person name="Komaki H."/>
            <person name="Tamura T."/>
        </authorList>
    </citation>
    <scope>NUCLEOTIDE SEQUENCE</scope>
    <source>
        <strain evidence="7">NBRC 15555</strain>
    </source>
</reference>
<proteinExistence type="inferred from homology"/>
<dbReference type="PROSITE" id="PS51257">
    <property type="entry name" value="PROKAR_LIPOPROTEIN"/>
    <property type="match status" value="1"/>
</dbReference>
<dbReference type="Gene3D" id="3.40.50.1980">
    <property type="entry name" value="Nitrogenase molybdenum iron protein domain"/>
    <property type="match status" value="2"/>
</dbReference>
<keyword evidence="5" id="KW-0175">Coiled coil</keyword>
<dbReference type="GO" id="GO:0030001">
    <property type="term" value="P:metal ion transport"/>
    <property type="evidence" value="ECO:0007669"/>
    <property type="project" value="InterPro"/>
</dbReference>
<evidence type="ECO:0000313" key="7">
    <source>
        <dbReference type="EMBL" id="GIE14697.1"/>
    </source>
</evidence>
<dbReference type="PRINTS" id="PR00690">
    <property type="entry name" value="ADHESNFAMILY"/>
</dbReference>
<evidence type="ECO:0000256" key="4">
    <source>
        <dbReference type="RuleBase" id="RU003512"/>
    </source>
</evidence>
<dbReference type="InterPro" id="IPR006127">
    <property type="entry name" value="ZnuA-like"/>
</dbReference>
<evidence type="ECO:0000256" key="2">
    <source>
        <dbReference type="ARBA" id="ARBA00022448"/>
    </source>
</evidence>
<feature type="coiled-coil region" evidence="5">
    <location>
        <begin position="158"/>
        <end position="185"/>
    </location>
</feature>
<dbReference type="InterPro" id="IPR006128">
    <property type="entry name" value="Lipoprotein_PsaA-like"/>
</dbReference>
<dbReference type="SUPFAM" id="SSF53807">
    <property type="entry name" value="Helical backbone' metal receptor"/>
    <property type="match status" value="1"/>
</dbReference>
<dbReference type="GO" id="GO:0046872">
    <property type="term" value="F:metal ion binding"/>
    <property type="evidence" value="ECO:0007669"/>
    <property type="project" value="InterPro"/>
</dbReference>
<dbReference type="RefSeq" id="WP_203821095.1">
    <property type="nucleotide sequence ID" value="NZ_BAAABP010000017.1"/>
</dbReference>
<dbReference type="InterPro" id="IPR050492">
    <property type="entry name" value="Bact_metal-bind_prot9"/>
</dbReference>
<comment type="caution">
    <text evidence="7">The sequence shown here is derived from an EMBL/GenBank/DDBJ whole genome shotgun (WGS) entry which is preliminary data.</text>
</comment>
<evidence type="ECO:0000313" key="8">
    <source>
        <dbReference type="Proteomes" id="UP000598174"/>
    </source>
</evidence>
<keyword evidence="8" id="KW-1185">Reference proteome</keyword>
<dbReference type="AlphaFoldDB" id="A0A919J7G4"/>
<accession>A0A919J7G4</accession>
<gene>
    <name evidence="7" type="ORF">Afe05nite_65370</name>
</gene>
<comment type="similarity">
    <text evidence="1 4">Belongs to the bacterial solute-binding protein 9 family.</text>
</comment>
<dbReference type="PANTHER" id="PTHR42953">
    <property type="entry name" value="HIGH-AFFINITY ZINC UPTAKE SYSTEM PROTEIN ZNUA-RELATED"/>
    <property type="match status" value="1"/>
</dbReference>